<comment type="caution">
    <text evidence="9">The sequence shown here is derived from an EMBL/GenBank/DDBJ whole genome shotgun (WGS) entry which is preliminary data.</text>
</comment>
<dbReference type="Pfam" id="PF01052">
    <property type="entry name" value="FliMN_C"/>
    <property type="match status" value="1"/>
</dbReference>
<dbReference type="InterPro" id="IPR036429">
    <property type="entry name" value="SpoA-like_sf"/>
</dbReference>
<keyword evidence="5" id="KW-0283">Flagellar rotation</keyword>
<keyword evidence="11" id="KW-1185">Reference proteome</keyword>
<dbReference type="GO" id="GO:0071973">
    <property type="term" value="P:bacterial-type flagellum-dependent cell motility"/>
    <property type="evidence" value="ECO:0007669"/>
    <property type="project" value="InterPro"/>
</dbReference>
<dbReference type="SUPFAM" id="SSF101801">
    <property type="entry name" value="Surface presentation of antigens (SPOA)"/>
    <property type="match status" value="1"/>
</dbReference>
<organism evidence="9 10">
    <name type="scientific">Cellulomonas oligotrophica</name>
    <dbReference type="NCBI Taxonomy" id="931536"/>
    <lineage>
        <taxon>Bacteria</taxon>
        <taxon>Bacillati</taxon>
        <taxon>Actinomycetota</taxon>
        <taxon>Actinomycetes</taxon>
        <taxon>Micrococcales</taxon>
        <taxon>Cellulomonadaceae</taxon>
        <taxon>Cellulomonas</taxon>
    </lineage>
</organism>
<dbReference type="InterPro" id="IPR051469">
    <property type="entry name" value="FliN/MopA/SpaO"/>
</dbReference>
<evidence type="ECO:0000256" key="5">
    <source>
        <dbReference type="ARBA" id="ARBA00022779"/>
    </source>
</evidence>
<accession>A0A7Y9FHY8</accession>
<evidence type="ECO:0000256" key="6">
    <source>
        <dbReference type="ARBA" id="ARBA00023136"/>
    </source>
</evidence>
<dbReference type="InterPro" id="IPR012826">
    <property type="entry name" value="FliN"/>
</dbReference>
<dbReference type="Gene3D" id="2.30.330.10">
    <property type="entry name" value="SpoA-like"/>
    <property type="match status" value="1"/>
</dbReference>
<evidence type="ECO:0000313" key="8">
    <source>
        <dbReference type="EMBL" id="GIG34044.1"/>
    </source>
</evidence>
<dbReference type="InterPro" id="IPR001172">
    <property type="entry name" value="FliN_T3SS_HrcQb"/>
</dbReference>
<proteinExistence type="inferred from homology"/>
<dbReference type="GO" id="GO:0003774">
    <property type="term" value="F:cytoskeletal motor activity"/>
    <property type="evidence" value="ECO:0007669"/>
    <property type="project" value="InterPro"/>
</dbReference>
<keyword evidence="9" id="KW-0969">Cilium</keyword>
<dbReference type="PRINTS" id="PR00956">
    <property type="entry name" value="FLGMOTORFLIN"/>
</dbReference>
<keyword evidence="9" id="KW-0966">Cell projection</keyword>
<evidence type="ECO:0000313" key="11">
    <source>
        <dbReference type="Proteomes" id="UP000618382"/>
    </source>
</evidence>
<dbReference type="EMBL" id="BONN01000011">
    <property type="protein sequence ID" value="GIG34044.1"/>
    <property type="molecule type" value="Genomic_DNA"/>
</dbReference>
<comment type="subcellular location">
    <subcellularLocation>
        <location evidence="1">Cell membrane</location>
        <topology evidence="1">Peripheral membrane protein</topology>
        <orientation evidence="1">Cytoplasmic side</orientation>
    </subcellularLocation>
</comment>
<keyword evidence="4" id="KW-0145">Chemotaxis</keyword>
<evidence type="ECO:0000259" key="7">
    <source>
        <dbReference type="Pfam" id="PF01052"/>
    </source>
</evidence>
<evidence type="ECO:0000256" key="4">
    <source>
        <dbReference type="ARBA" id="ARBA00022500"/>
    </source>
</evidence>
<keyword evidence="3" id="KW-1003">Cell membrane</keyword>
<dbReference type="EMBL" id="JACCBK010000001">
    <property type="protein sequence ID" value="NYD87262.1"/>
    <property type="molecule type" value="Genomic_DNA"/>
</dbReference>
<name>A0A7Y9FHY8_9CELL</name>
<evidence type="ECO:0000256" key="2">
    <source>
        <dbReference type="ARBA" id="ARBA00009226"/>
    </source>
</evidence>
<dbReference type="AlphaFoldDB" id="A0A7Y9FHY8"/>
<gene>
    <name evidence="9" type="ORF">BKA21_002811</name>
    <name evidence="8" type="ORF">Col01nite_32030</name>
</gene>
<dbReference type="NCBIfam" id="TIGR02480">
    <property type="entry name" value="fliN"/>
    <property type="match status" value="1"/>
</dbReference>
<dbReference type="Proteomes" id="UP000618382">
    <property type="component" value="Unassembled WGS sequence"/>
</dbReference>
<dbReference type="InterPro" id="IPR001543">
    <property type="entry name" value="FliN-like_C"/>
</dbReference>
<evidence type="ECO:0000313" key="10">
    <source>
        <dbReference type="Proteomes" id="UP000577956"/>
    </source>
</evidence>
<evidence type="ECO:0000313" key="9">
    <source>
        <dbReference type="EMBL" id="NYD87262.1"/>
    </source>
</evidence>
<keyword evidence="9" id="KW-0282">Flagellum</keyword>
<dbReference type="GO" id="GO:0009425">
    <property type="term" value="C:bacterial-type flagellum basal body"/>
    <property type="evidence" value="ECO:0007669"/>
    <property type="project" value="InterPro"/>
</dbReference>
<reference evidence="8 11" key="2">
    <citation type="submission" date="2021-01" db="EMBL/GenBank/DDBJ databases">
        <title>Whole genome shotgun sequence of Cellulomonas oligotrophica NBRC 109435.</title>
        <authorList>
            <person name="Komaki H."/>
            <person name="Tamura T."/>
        </authorList>
    </citation>
    <scope>NUCLEOTIDE SEQUENCE [LARGE SCALE GENOMIC DNA]</scope>
    <source>
        <strain evidence="8 11">NBRC 109435</strain>
    </source>
</reference>
<dbReference type="RefSeq" id="WP_140460678.1">
    <property type="nucleotide sequence ID" value="NZ_BAABFI010000020.1"/>
</dbReference>
<protein>
    <submittedName>
        <fullName evidence="9">Flagellar motor switch protein FliN/FliY</fullName>
    </submittedName>
</protein>
<dbReference type="PANTHER" id="PTHR43484:SF1">
    <property type="entry name" value="FLAGELLAR MOTOR SWITCH PROTEIN FLIN"/>
    <property type="match status" value="1"/>
</dbReference>
<dbReference type="PANTHER" id="PTHR43484">
    <property type="match status" value="1"/>
</dbReference>
<dbReference type="Proteomes" id="UP000577956">
    <property type="component" value="Unassembled WGS sequence"/>
</dbReference>
<keyword evidence="6" id="KW-0472">Membrane</keyword>
<reference evidence="9 10" key="1">
    <citation type="submission" date="2020-07" db="EMBL/GenBank/DDBJ databases">
        <title>Sequencing the genomes of 1000 actinobacteria strains.</title>
        <authorList>
            <person name="Klenk H.-P."/>
        </authorList>
    </citation>
    <scope>NUCLEOTIDE SEQUENCE [LARGE SCALE GENOMIC DNA]</scope>
    <source>
        <strain evidence="9 10">DSM 24482</strain>
    </source>
</reference>
<feature type="domain" description="Flagellar motor switch protein FliN-like C-terminal" evidence="7">
    <location>
        <begin position="162"/>
        <end position="231"/>
    </location>
</feature>
<comment type="similarity">
    <text evidence="2">Belongs to the FliN/MopA/SpaO family.</text>
</comment>
<dbReference type="GO" id="GO:0006935">
    <property type="term" value="P:chemotaxis"/>
    <property type="evidence" value="ECO:0007669"/>
    <property type="project" value="UniProtKB-KW"/>
</dbReference>
<evidence type="ECO:0000256" key="3">
    <source>
        <dbReference type="ARBA" id="ARBA00022475"/>
    </source>
</evidence>
<sequence length="238" mass="23204">MSTIATPTDATVLQAAEAAAALVPAAGPLAVSPVTAAGRPDAGTPALVAAVIGPVTAEVALVLGPDVVAALAAGGVEAGDALRPALEAAAAALGTGVLEPTRTSTAGEVVGSDSQVFALSVDGAPVAWCAVRVQGAPAAVPTQRTGAAAAPGAGSGSTLRVLYDVEMTLTAEIGRTRLPLRQVLDLTPGTVLELDRTAGSPADIVVNGRLIARGEVVVVDEDYGVRVTEIVAGADPVG</sequence>
<dbReference type="GO" id="GO:0005886">
    <property type="term" value="C:plasma membrane"/>
    <property type="evidence" value="ECO:0007669"/>
    <property type="project" value="UniProtKB-SubCell"/>
</dbReference>
<evidence type="ECO:0000256" key="1">
    <source>
        <dbReference type="ARBA" id="ARBA00004413"/>
    </source>
</evidence>